<evidence type="ECO:0000313" key="3">
    <source>
        <dbReference type="Proteomes" id="UP001311730"/>
    </source>
</evidence>
<organism evidence="2 3">
    <name type="scientific">Capnocytophaga gingivalis</name>
    <dbReference type="NCBI Taxonomy" id="1017"/>
    <lineage>
        <taxon>Bacteria</taxon>
        <taxon>Pseudomonadati</taxon>
        <taxon>Bacteroidota</taxon>
        <taxon>Flavobacteriia</taxon>
        <taxon>Flavobacteriales</taxon>
        <taxon>Flavobacteriaceae</taxon>
        <taxon>Capnocytophaga</taxon>
    </lineage>
</organism>
<proteinExistence type="predicted"/>
<evidence type="ECO:0000259" key="1">
    <source>
        <dbReference type="Pfam" id="PF07791"/>
    </source>
</evidence>
<dbReference type="InterPro" id="IPR012433">
    <property type="entry name" value="Imm11"/>
</dbReference>
<feature type="domain" description="Immunity MXAN-0049 protein" evidence="1">
    <location>
        <begin position="56"/>
        <end position="177"/>
    </location>
</feature>
<dbReference type="EMBL" id="JAYKBW010000025">
    <property type="protein sequence ID" value="MEB3076449.1"/>
    <property type="molecule type" value="Genomic_DNA"/>
</dbReference>
<keyword evidence="3" id="KW-1185">Reference proteome</keyword>
<evidence type="ECO:0000313" key="2">
    <source>
        <dbReference type="EMBL" id="MEB3076449.1"/>
    </source>
</evidence>
<comment type="caution">
    <text evidence="2">The sequence shown here is derived from an EMBL/GenBank/DDBJ whole genome shotgun (WGS) entry which is preliminary data.</text>
</comment>
<protein>
    <submittedName>
        <fullName evidence="2">DUF1629 domain-containing protein</fullName>
    </submittedName>
</protein>
<reference evidence="2 3" key="1">
    <citation type="submission" date="2023-12" db="EMBL/GenBank/DDBJ databases">
        <title>Genomic sequences of Capnocytophaga and Parvimonas strains.</title>
        <authorList>
            <person name="Watt R.M."/>
            <person name="Wang M."/>
            <person name="Yang T."/>
            <person name="Tong W.M."/>
        </authorList>
    </citation>
    <scope>NUCLEOTIDE SEQUENCE [LARGE SCALE GENOMIC DNA]</scope>
    <source>
        <strain evidence="2 3">CCUG 13096</strain>
    </source>
</reference>
<dbReference type="RefSeq" id="WP_323984417.1">
    <property type="nucleotide sequence ID" value="NZ_JAYKBW010000025.1"/>
</dbReference>
<dbReference type="Proteomes" id="UP001311730">
    <property type="component" value="Unassembled WGS sequence"/>
</dbReference>
<accession>A0ABU5ZCQ5</accession>
<name>A0ABU5ZCQ5_9FLAO</name>
<dbReference type="Pfam" id="PF07791">
    <property type="entry name" value="Imm11"/>
    <property type="match status" value="1"/>
</dbReference>
<gene>
    <name evidence="2" type="ORF">VJJ08_14285</name>
</gene>
<sequence length="187" mass="22111">MKYYELYEKYKRSAYFFYSEENKIDRFDFFKGKQVASDDPIIYEVDKIDTYLEKYDYLPVADGPPLVSKRFREVLEHLEKEGQIAYLRAKIIAENGEINDNYFAMVLLKTFKGIDFEKSVVKKDSSGTIQIQKLFLTENFMLNSSICRLEEKESVIIVNEEFKKLSLKHNLKGMDFVEEGYSIYTNL</sequence>